<comment type="caution">
    <text evidence="3">The sequence shown here is derived from an EMBL/GenBank/DDBJ whole genome shotgun (WGS) entry which is preliminary data.</text>
</comment>
<evidence type="ECO:0008006" key="5">
    <source>
        <dbReference type="Google" id="ProtNLM"/>
    </source>
</evidence>
<name>A0A9P0XCS6_PIEBR</name>
<proteinExistence type="predicted"/>
<dbReference type="GO" id="GO:0051015">
    <property type="term" value="F:actin filament binding"/>
    <property type="evidence" value="ECO:0007669"/>
    <property type="project" value="TreeGrafter"/>
</dbReference>
<keyword evidence="2" id="KW-0963">Cytoplasm</keyword>
<keyword evidence="4" id="KW-1185">Reference proteome</keyword>
<protein>
    <recommendedName>
        <fullName evidence="5">Serendipity locus protein alpha</fullName>
    </recommendedName>
</protein>
<evidence type="ECO:0000313" key="3">
    <source>
        <dbReference type="EMBL" id="CAH4030056.1"/>
    </source>
</evidence>
<dbReference type="Pfam" id="PF05482">
    <property type="entry name" value="Serendipity_A"/>
    <property type="match status" value="1"/>
</dbReference>
<dbReference type="EMBL" id="CALOZG010000010">
    <property type="protein sequence ID" value="CAH4030056.1"/>
    <property type="molecule type" value="Genomic_DNA"/>
</dbReference>
<dbReference type="GO" id="GO:0016342">
    <property type="term" value="C:catenin complex"/>
    <property type="evidence" value="ECO:0007669"/>
    <property type="project" value="TreeGrafter"/>
</dbReference>
<dbReference type="GO" id="GO:0098609">
    <property type="term" value="P:cell-cell adhesion"/>
    <property type="evidence" value="ECO:0007669"/>
    <property type="project" value="TreeGrafter"/>
</dbReference>
<comment type="subcellular location">
    <subcellularLocation>
        <location evidence="1">Cytoplasm</location>
    </subcellularLocation>
</comment>
<sequence length="701" mass="80445">MEIPVKTQRDIIKIIWRLIFKQIQPLFREIVEKFELLHKFDEKENDVVDKIWNVYKLCNDQIRKCILILIEIFNHKKEHNYCNKESLQCILERLSCCHQKLQSIDSCVDTLFGSSHSITDDSININTMYFVNWIDQTFDILNNLSNTVYETDYKISEDHYEHWKDNLVICVSGIHTCIDEMLLSAMTLCKYCLPMDQHIVKARCQVVLRETKALLSDLIKGDLDAVFHASKENLILPIKPSNINVLIDVLKDVLYVLETNTNTALLALVIHCFSYNICPVDKLRDHFVNECSCNEECDFVKDFDVYNERLMQIGSFAISCSSDENRVLSLRSGLASIEGLDSHLVPAVMVAPLSYNSSLLVNIWKREVADIRDQVFLIVDPTAFAQRAKQMMHSTLLEIIKDKVYNNTKVCCVINTGCVLSDFFHVYRTSEPDALTHHDKLLPLISDLDKVIPECKIVSNILATHDDFKYKTRITDSKATFEQLIKRLKLLYTIVNKINCLLSPEEDIFEESIKNETFSVAKTMNKNTMYLTKMFRTNVKSSTAKFPLAILTKNFKANKELSFSLKLDEICDISVIKGRITSILYSPLRKGSLRKALLSRCMKVENVAHPNEDEEDEMLSLQITDVLNDLNNLTKSSRMMNATYNDNDLTNDLKLSVNETVTNITDAMDEPSNIGTLERINDLKLVTSRLSDLKSAQETSL</sequence>
<dbReference type="Proteomes" id="UP001152562">
    <property type="component" value="Unassembled WGS sequence"/>
</dbReference>
<evidence type="ECO:0000313" key="4">
    <source>
        <dbReference type="Proteomes" id="UP001152562"/>
    </source>
</evidence>
<dbReference type="GO" id="GO:0005912">
    <property type="term" value="C:adherens junction"/>
    <property type="evidence" value="ECO:0007669"/>
    <property type="project" value="TreeGrafter"/>
</dbReference>
<dbReference type="PANTHER" id="PTHR18914:SF33">
    <property type="entry name" value="RE47911P-RELATED"/>
    <property type="match status" value="1"/>
</dbReference>
<dbReference type="GO" id="GO:0005737">
    <property type="term" value="C:cytoplasm"/>
    <property type="evidence" value="ECO:0007669"/>
    <property type="project" value="UniProtKB-SubCell"/>
</dbReference>
<evidence type="ECO:0000256" key="1">
    <source>
        <dbReference type="ARBA" id="ARBA00004496"/>
    </source>
</evidence>
<reference evidence="3" key="1">
    <citation type="submission" date="2022-05" db="EMBL/GenBank/DDBJ databases">
        <authorList>
            <person name="Okamura Y."/>
        </authorList>
    </citation>
    <scope>NUCLEOTIDE SEQUENCE</scope>
</reference>
<gene>
    <name evidence="3" type="ORF">PIBRA_LOCUS6739</name>
</gene>
<dbReference type="InterPro" id="IPR008837">
    <property type="entry name" value="Serendipity_A"/>
</dbReference>
<dbReference type="GO" id="GO:0016477">
    <property type="term" value="P:cell migration"/>
    <property type="evidence" value="ECO:0007669"/>
    <property type="project" value="TreeGrafter"/>
</dbReference>
<evidence type="ECO:0000256" key="2">
    <source>
        <dbReference type="ARBA" id="ARBA00022490"/>
    </source>
</evidence>
<organism evidence="3 4">
    <name type="scientific">Pieris brassicae</name>
    <name type="common">White butterfly</name>
    <name type="synonym">Large white butterfly</name>
    <dbReference type="NCBI Taxonomy" id="7116"/>
    <lineage>
        <taxon>Eukaryota</taxon>
        <taxon>Metazoa</taxon>
        <taxon>Ecdysozoa</taxon>
        <taxon>Arthropoda</taxon>
        <taxon>Hexapoda</taxon>
        <taxon>Insecta</taxon>
        <taxon>Pterygota</taxon>
        <taxon>Neoptera</taxon>
        <taxon>Endopterygota</taxon>
        <taxon>Lepidoptera</taxon>
        <taxon>Glossata</taxon>
        <taxon>Ditrysia</taxon>
        <taxon>Papilionoidea</taxon>
        <taxon>Pieridae</taxon>
        <taxon>Pierinae</taxon>
        <taxon>Pieris</taxon>
    </lineage>
</organism>
<dbReference type="PANTHER" id="PTHR18914">
    <property type="entry name" value="ALPHA CATENIN"/>
    <property type="match status" value="1"/>
</dbReference>
<dbReference type="GO" id="GO:0008013">
    <property type="term" value="F:beta-catenin binding"/>
    <property type="evidence" value="ECO:0007669"/>
    <property type="project" value="TreeGrafter"/>
</dbReference>
<accession>A0A9P0XCS6</accession>
<dbReference type="AlphaFoldDB" id="A0A9P0XCS6"/>
<dbReference type="GO" id="GO:0007349">
    <property type="term" value="P:cellularization"/>
    <property type="evidence" value="ECO:0007669"/>
    <property type="project" value="InterPro"/>
</dbReference>